<gene>
    <name evidence="5" type="ORF">B4O97_13930</name>
</gene>
<evidence type="ECO:0000256" key="2">
    <source>
        <dbReference type="ARBA" id="ARBA00023002"/>
    </source>
</evidence>
<keyword evidence="4" id="KW-0411">Iron-sulfur</keyword>
<keyword evidence="1" id="KW-0479">Metal-binding</keyword>
<dbReference type="PANTHER" id="PTHR43498:SF1">
    <property type="entry name" value="COB--COM HETERODISULFIDE REDUCTASE IRON-SULFUR SUBUNIT A"/>
    <property type="match status" value="1"/>
</dbReference>
<evidence type="ECO:0000256" key="4">
    <source>
        <dbReference type="ARBA" id="ARBA00023014"/>
    </source>
</evidence>
<dbReference type="GO" id="GO:0016491">
    <property type="term" value="F:oxidoreductase activity"/>
    <property type="evidence" value="ECO:0007669"/>
    <property type="project" value="UniProtKB-KW"/>
</dbReference>
<dbReference type="AlphaFoldDB" id="A0A1Y1RVD9"/>
<keyword evidence="3" id="KW-0408">Iron</keyword>
<dbReference type="GO" id="GO:0046872">
    <property type="term" value="F:metal ion binding"/>
    <property type="evidence" value="ECO:0007669"/>
    <property type="project" value="UniProtKB-KW"/>
</dbReference>
<dbReference type="GO" id="GO:0051536">
    <property type="term" value="F:iron-sulfur cluster binding"/>
    <property type="evidence" value="ECO:0007669"/>
    <property type="project" value="UniProtKB-KW"/>
</dbReference>
<protein>
    <recommendedName>
        <fullName evidence="7">FAD-dependent oxidoreductase</fullName>
    </recommendedName>
</protein>
<sequence length="77" mass="8103">MTYRCLLPLKIDNLLAAGRIVSATHVSSGSVRVMAQCMANGHAAGVAAALSIANDSTPRNLNVNLLQETLRSQAEIL</sequence>
<reference evidence="5 6" key="1">
    <citation type="submission" date="2017-03" db="EMBL/GenBank/DDBJ databases">
        <title>Draft Genome sequence of Marispirochaeta sp. strain JC444.</title>
        <authorList>
            <person name="Shivani Y."/>
            <person name="Subhash Y."/>
            <person name="Sasikala C."/>
            <person name="Ramana C."/>
        </authorList>
    </citation>
    <scope>NUCLEOTIDE SEQUENCE [LARGE SCALE GENOMIC DNA]</scope>
    <source>
        <strain evidence="5 6">JC444</strain>
    </source>
</reference>
<dbReference type="Proteomes" id="UP000192343">
    <property type="component" value="Unassembled WGS sequence"/>
</dbReference>
<dbReference type="STRING" id="1963862.B4O97_13930"/>
<proteinExistence type="predicted"/>
<evidence type="ECO:0008006" key="7">
    <source>
        <dbReference type="Google" id="ProtNLM"/>
    </source>
</evidence>
<dbReference type="EMBL" id="MWQY01000016">
    <property type="protein sequence ID" value="ORC33983.1"/>
    <property type="molecule type" value="Genomic_DNA"/>
</dbReference>
<accession>A0A1Y1RVD9</accession>
<evidence type="ECO:0000313" key="5">
    <source>
        <dbReference type="EMBL" id="ORC33983.1"/>
    </source>
</evidence>
<keyword evidence="2" id="KW-0560">Oxidoreductase</keyword>
<organism evidence="5 6">
    <name type="scientific">Marispirochaeta aestuarii</name>
    <dbReference type="NCBI Taxonomy" id="1963862"/>
    <lineage>
        <taxon>Bacteria</taxon>
        <taxon>Pseudomonadati</taxon>
        <taxon>Spirochaetota</taxon>
        <taxon>Spirochaetia</taxon>
        <taxon>Spirochaetales</taxon>
        <taxon>Spirochaetaceae</taxon>
        <taxon>Marispirochaeta</taxon>
    </lineage>
</organism>
<evidence type="ECO:0000256" key="3">
    <source>
        <dbReference type="ARBA" id="ARBA00023004"/>
    </source>
</evidence>
<evidence type="ECO:0000313" key="6">
    <source>
        <dbReference type="Proteomes" id="UP000192343"/>
    </source>
</evidence>
<name>A0A1Y1RVD9_9SPIO</name>
<evidence type="ECO:0000256" key="1">
    <source>
        <dbReference type="ARBA" id="ARBA00022723"/>
    </source>
</evidence>
<keyword evidence="6" id="KW-1185">Reference proteome</keyword>
<dbReference type="InterPro" id="IPR039650">
    <property type="entry name" value="HdrA-like"/>
</dbReference>
<comment type="caution">
    <text evidence="5">The sequence shown here is derived from an EMBL/GenBank/DDBJ whole genome shotgun (WGS) entry which is preliminary data.</text>
</comment>
<dbReference type="PANTHER" id="PTHR43498">
    <property type="entry name" value="FERREDOXIN:COB-COM HETERODISULFIDE REDUCTASE SUBUNIT A"/>
    <property type="match status" value="1"/>
</dbReference>
<dbReference type="Pfam" id="PF12831">
    <property type="entry name" value="FAD_oxidored"/>
    <property type="match status" value="1"/>
</dbReference>